<keyword evidence="8 10" id="KW-0811">Translocation</keyword>
<evidence type="ECO:0000256" key="9">
    <source>
        <dbReference type="ARBA" id="ARBA00023136"/>
    </source>
</evidence>
<evidence type="ECO:0000259" key="12">
    <source>
        <dbReference type="Pfam" id="PF21760"/>
    </source>
</evidence>
<evidence type="ECO:0000313" key="15">
    <source>
        <dbReference type="Proteomes" id="UP000244081"/>
    </source>
</evidence>
<evidence type="ECO:0000259" key="13">
    <source>
        <dbReference type="Pfam" id="PF22599"/>
    </source>
</evidence>
<dbReference type="AlphaFoldDB" id="A0A2T5V8J5"/>
<evidence type="ECO:0000256" key="3">
    <source>
        <dbReference type="ARBA" id="ARBA00022475"/>
    </source>
</evidence>
<keyword evidence="2 10" id="KW-0813">Transport</keyword>
<dbReference type="InterPro" id="IPR048631">
    <property type="entry name" value="SecD_1st"/>
</dbReference>
<dbReference type="GO" id="GO:0065002">
    <property type="term" value="P:intracellular protein transmembrane transport"/>
    <property type="evidence" value="ECO:0007669"/>
    <property type="project" value="UniProtKB-UniRule"/>
</dbReference>
<evidence type="ECO:0000256" key="7">
    <source>
        <dbReference type="ARBA" id="ARBA00022989"/>
    </source>
</evidence>
<comment type="caution">
    <text evidence="10">Lacks conserved residue(s) required for the propagation of feature annotation.</text>
</comment>
<evidence type="ECO:0000256" key="1">
    <source>
        <dbReference type="ARBA" id="ARBA00004651"/>
    </source>
</evidence>
<feature type="transmembrane region" description="Helical" evidence="10">
    <location>
        <begin position="430"/>
        <end position="449"/>
    </location>
</feature>
<dbReference type="NCBIfam" id="TIGR01129">
    <property type="entry name" value="secD"/>
    <property type="match status" value="1"/>
</dbReference>
<proteinExistence type="inferred from homology"/>
<sequence>MMLYFARWKVVSILLVVFAGFIFTIPNFFTRDEVASWPDWVPGRQLVLGLDLQGGAYLLYEVDRGSYEEKRLQALVGDIRTSLRQSEPRIGYTGLGVKNDKTVQFRLRDTGRIDEARARLKDLVNPLDASLFAGTQINEFSFTIADDGLVRFSFTDEGLAQRIRSVVDQSIEVIRRRVDQLGTTEPSIQRQGEDRILVEAPGLDDPERLKTLIGQTAQMTFHLVDSNANVQQAIQTRPPAGDLLVYSTDDPPVPYLIDETPLLTGEDLQDSQATFDQRSNQPVVTFRFNTSGARKFAKVTQQNVGRPFAIVLDNEVISAPVIREPILGGSGQISGNFTVQSANDLAILLRAGALPAKLTIVEERTVGPGLGADSIEAGKIASLVGIVAVAVFMILAYGLFGIIADIALFVNMVLIFGALSFLGATLTLPGIAGIVLTVGMAVDANVLIYERVREEVRNGRSAVSALDAGFSRALGTILDANITTLIAAVILFYLGSGPIRGFAVTLAIGIVTTVFSAFTFTRFLVSMWLRNRRPSKLPI</sequence>
<keyword evidence="3 10" id="KW-1003">Cell membrane</keyword>
<dbReference type="Gene3D" id="3.30.70.3400">
    <property type="match status" value="1"/>
</dbReference>
<evidence type="ECO:0000256" key="2">
    <source>
        <dbReference type="ARBA" id="ARBA00022448"/>
    </source>
</evidence>
<comment type="subunit">
    <text evidence="10">Forms a complex with SecF. Part of the essential Sec protein translocation apparatus which comprises SecA, SecYEG and auxiliary proteins SecDF-YajC and YidC.</text>
</comment>
<dbReference type="NCBIfam" id="TIGR00916">
    <property type="entry name" value="2A0604s01"/>
    <property type="match status" value="1"/>
</dbReference>
<accession>A0A2T5V8J5</accession>
<evidence type="ECO:0000256" key="5">
    <source>
        <dbReference type="ARBA" id="ARBA00022692"/>
    </source>
</evidence>
<dbReference type="Pfam" id="PF02355">
    <property type="entry name" value="SecD_SecF_C"/>
    <property type="match status" value="1"/>
</dbReference>
<dbReference type="InterPro" id="IPR055344">
    <property type="entry name" value="SecD_SecF_C_bact"/>
</dbReference>
<dbReference type="Gene3D" id="3.30.1360.200">
    <property type="match status" value="1"/>
</dbReference>
<name>A0A2T5V8J5_9HYPH</name>
<dbReference type="GO" id="GO:0006605">
    <property type="term" value="P:protein targeting"/>
    <property type="evidence" value="ECO:0007669"/>
    <property type="project" value="UniProtKB-UniRule"/>
</dbReference>
<evidence type="ECO:0000256" key="8">
    <source>
        <dbReference type="ARBA" id="ARBA00023010"/>
    </source>
</evidence>
<dbReference type="InterPro" id="IPR022813">
    <property type="entry name" value="SecD/SecF_arch_bac"/>
</dbReference>
<dbReference type="FunFam" id="3.30.1360.200:FF:000002">
    <property type="entry name" value="Preprotein translocase subunit SecD"/>
    <property type="match status" value="1"/>
</dbReference>
<dbReference type="Gene3D" id="1.20.1640.10">
    <property type="entry name" value="Multidrug efflux transporter AcrB transmembrane domain"/>
    <property type="match status" value="1"/>
</dbReference>
<feature type="transmembrane region" description="Helical" evidence="10">
    <location>
        <begin position="501"/>
        <end position="525"/>
    </location>
</feature>
<dbReference type="PANTHER" id="PTHR30081:SF1">
    <property type="entry name" value="PROTEIN TRANSLOCASE SUBUNIT SECD"/>
    <property type="match status" value="1"/>
</dbReference>
<dbReference type="InterPro" id="IPR005791">
    <property type="entry name" value="SecD"/>
</dbReference>
<dbReference type="InterPro" id="IPR054384">
    <property type="entry name" value="SecDF_P1_head"/>
</dbReference>
<dbReference type="Pfam" id="PF21760">
    <property type="entry name" value="SecD_1st"/>
    <property type="match status" value="1"/>
</dbReference>
<keyword evidence="5 10" id="KW-0812">Transmembrane</keyword>
<keyword evidence="9 10" id="KW-0472">Membrane</keyword>
<dbReference type="FunFam" id="1.20.1640.10:FF:000004">
    <property type="entry name" value="Protein translocase subunit SecD"/>
    <property type="match status" value="1"/>
</dbReference>
<keyword evidence="7 10" id="KW-1133">Transmembrane helix</keyword>
<evidence type="ECO:0000256" key="10">
    <source>
        <dbReference type="HAMAP-Rule" id="MF_01463"/>
    </source>
</evidence>
<gene>
    <name evidence="10" type="primary">secD</name>
    <name evidence="14" type="ORF">C8N35_10551</name>
</gene>
<dbReference type="GO" id="GO:0043952">
    <property type="term" value="P:protein transport by the Sec complex"/>
    <property type="evidence" value="ECO:0007669"/>
    <property type="project" value="UniProtKB-UniRule"/>
</dbReference>
<feature type="domain" description="Protein export membrane protein SecD/SecF C-terminal" evidence="11">
    <location>
        <begin position="357"/>
        <end position="526"/>
    </location>
</feature>
<dbReference type="GO" id="GO:0015450">
    <property type="term" value="F:protein-transporting ATPase activity"/>
    <property type="evidence" value="ECO:0007669"/>
    <property type="project" value="InterPro"/>
</dbReference>
<evidence type="ECO:0000313" key="14">
    <source>
        <dbReference type="EMBL" id="PTW60051.1"/>
    </source>
</evidence>
<dbReference type="HAMAP" id="MF_01463_B">
    <property type="entry name" value="SecD_B"/>
    <property type="match status" value="1"/>
</dbReference>
<dbReference type="GO" id="GO:0005886">
    <property type="term" value="C:plasma membrane"/>
    <property type="evidence" value="ECO:0007669"/>
    <property type="project" value="UniProtKB-SubCell"/>
</dbReference>
<comment type="caution">
    <text evidence="14">The sequence shown here is derived from an EMBL/GenBank/DDBJ whole genome shotgun (WGS) entry which is preliminary data.</text>
</comment>
<dbReference type="PANTHER" id="PTHR30081">
    <property type="entry name" value="PROTEIN-EXPORT MEMBRANE PROTEIN SEC"/>
    <property type="match status" value="1"/>
</dbReference>
<dbReference type="Proteomes" id="UP000244081">
    <property type="component" value="Unassembled WGS sequence"/>
</dbReference>
<dbReference type="InterPro" id="IPR048634">
    <property type="entry name" value="SecD_SecF_C"/>
</dbReference>
<feature type="domain" description="SecDF P1 head subdomain" evidence="13">
    <location>
        <begin position="246"/>
        <end position="356"/>
    </location>
</feature>
<reference evidence="14 15" key="1">
    <citation type="submission" date="2018-04" db="EMBL/GenBank/DDBJ databases">
        <title>Genomic Encyclopedia of Archaeal and Bacterial Type Strains, Phase II (KMG-II): from individual species to whole genera.</title>
        <authorList>
            <person name="Goeker M."/>
        </authorList>
    </citation>
    <scope>NUCLEOTIDE SEQUENCE [LARGE SCALE GENOMIC DNA]</scope>
    <source>
        <strain evidence="14 15">DSM 23382</strain>
    </source>
</reference>
<organism evidence="14 15">
    <name type="scientific">Breoghania corrubedonensis</name>
    <dbReference type="NCBI Taxonomy" id="665038"/>
    <lineage>
        <taxon>Bacteria</taxon>
        <taxon>Pseudomonadati</taxon>
        <taxon>Pseudomonadota</taxon>
        <taxon>Alphaproteobacteria</taxon>
        <taxon>Hyphomicrobiales</taxon>
        <taxon>Stappiaceae</taxon>
        <taxon>Breoghania</taxon>
    </lineage>
</organism>
<dbReference type="Pfam" id="PF22599">
    <property type="entry name" value="SecDF_P1_head"/>
    <property type="match status" value="1"/>
</dbReference>
<keyword evidence="6 10" id="KW-0653">Protein transport</keyword>
<keyword evidence="15" id="KW-1185">Reference proteome</keyword>
<feature type="transmembrane region" description="Helical" evidence="10">
    <location>
        <begin position="380"/>
        <end position="399"/>
    </location>
</feature>
<protein>
    <recommendedName>
        <fullName evidence="10">Protein translocase subunit SecD</fullName>
    </recommendedName>
</protein>
<feature type="transmembrane region" description="Helical" evidence="10">
    <location>
        <begin position="470"/>
        <end position="495"/>
    </location>
</feature>
<dbReference type="SUPFAM" id="SSF82866">
    <property type="entry name" value="Multidrug efflux transporter AcrB transmembrane domain"/>
    <property type="match status" value="1"/>
</dbReference>
<comment type="function">
    <text evidence="10">Part of the Sec protein translocase complex. Interacts with the SecYEG preprotein conducting channel. SecDF uses the proton motive force (PMF) to complete protein translocation after the ATP-dependent function of SecA.</text>
</comment>
<evidence type="ECO:0000259" key="11">
    <source>
        <dbReference type="Pfam" id="PF02355"/>
    </source>
</evidence>
<feature type="transmembrane region" description="Helical" evidence="10">
    <location>
        <begin position="406"/>
        <end position="424"/>
    </location>
</feature>
<comment type="subcellular location">
    <subcellularLocation>
        <location evidence="1 10">Cell membrane</location>
        <topology evidence="1 10">Multi-pass membrane protein</topology>
    </subcellularLocation>
</comment>
<comment type="similarity">
    <text evidence="10">Belongs to the SecD/SecF family. SecD subfamily.</text>
</comment>
<keyword evidence="4" id="KW-0997">Cell inner membrane</keyword>
<evidence type="ECO:0000256" key="6">
    <source>
        <dbReference type="ARBA" id="ARBA00022927"/>
    </source>
</evidence>
<evidence type="ECO:0000256" key="4">
    <source>
        <dbReference type="ARBA" id="ARBA00022519"/>
    </source>
</evidence>
<feature type="domain" description="Protein translocase subunit SecDF P1" evidence="12">
    <location>
        <begin position="167"/>
        <end position="225"/>
    </location>
</feature>
<dbReference type="EMBL" id="QAYG01000005">
    <property type="protein sequence ID" value="PTW60051.1"/>
    <property type="molecule type" value="Genomic_DNA"/>
</dbReference>